<dbReference type="Proteomes" id="UP000419138">
    <property type="component" value="Unassembled WGS sequence"/>
</dbReference>
<protein>
    <submittedName>
        <fullName evidence="1">Uncharacterized protein</fullName>
    </submittedName>
</protein>
<name>A0A646KI20_STRJU</name>
<evidence type="ECO:0000313" key="2">
    <source>
        <dbReference type="Proteomes" id="UP000419138"/>
    </source>
</evidence>
<dbReference type="EMBL" id="VCLA01000141">
    <property type="protein sequence ID" value="MQT01912.1"/>
    <property type="molecule type" value="Genomic_DNA"/>
</dbReference>
<reference evidence="1 2" key="1">
    <citation type="submission" date="2019-05" db="EMBL/GenBank/DDBJ databases">
        <title>Comparative genomics and metabolomics analyses of clavulanic acid producing Streptomyces species provides insight into specialized metabolism and evolution of beta-lactam biosynthetic gene clusters.</title>
        <authorList>
            <person name="Moore M.A."/>
            <person name="Cruz-Morales P."/>
            <person name="Barona Gomez F."/>
            <person name="Kapil T."/>
        </authorList>
    </citation>
    <scope>NUCLEOTIDE SEQUENCE [LARGE SCALE GENOMIC DNA]</scope>
    <source>
        <strain evidence="1 2">NRRL 5741</strain>
    </source>
</reference>
<sequence>MAQVTGRPAAWNGIVEARWPHADDGARRSAIYCPSDIGSCDVDGGRRLFRRPMTPIGVAATTTAALVDPGRPARIASPVPLTGVDALRHAVHRIVMESMDRG</sequence>
<comment type="caution">
    <text evidence="1">The sequence shown here is derived from an EMBL/GenBank/DDBJ whole genome shotgun (WGS) entry which is preliminary data.</text>
</comment>
<dbReference type="RefSeq" id="WP_153523618.1">
    <property type="nucleotide sequence ID" value="NZ_JBEPDZ010000030.1"/>
</dbReference>
<keyword evidence="2" id="KW-1185">Reference proteome</keyword>
<dbReference type="AlphaFoldDB" id="A0A646KI20"/>
<organism evidence="1 2">
    <name type="scientific">Streptomyces jumonjinensis</name>
    <dbReference type="NCBI Taxonomy" id="1945"/>
    <lineage>
        <taxon>Bacteria</taxon>
        <taxon>Bacillati</taxon>
        <taxon>Actinomycetota</taxon>
        <taxon>Actinomycetes</taxon>
        <taxon>Kitasatosporales</taxon>
        <taxon>Streptomycetaceae</taxon>
        <taxon>Streptomyces</taxon>
    </lineage>
</organism>
<accession>A0A646KI20</accession>
<gene>
    <name evidence="1" type="ORF">FF041_17350</name>
</gene>
<proteinExistence type="predicted"/>
<evidence type="ECO:0000313" key="1">
    <source>
        <dbReference type="EMBL" id="MQT01912.1"/>
    </source>
</evidence>